<dbReference type="EMBL" id="QFYS01000002">
    <property type="protein sequence ID" value="RAK67325.1"/>
    <property type="molecule type" value="Genomic_DNA"/>
</dbReference>
<protein>
    <submittedName>
        <fullName evidence="2">Uncharacterized protein</fullName>
    </submittedName>
</protein>
<dbReference type="OrthoDB" id="7191092at2"/>
<feature type="compositionally biased region" description="Basic and acidic residues" evidence="1">
    <location>
        <begin position="97"/>
        <end position="110"/>
    </location>
</feature>
<sequence>MLKERRLAAEQVAGALFEAEAAIDAALAKTAHLTGVMPSLRKAAGASALIGQDAVERASQAIMALAEARRAIVETHKELSVVQGQIGLGAVKMNGDGGEKPPPEGLETTRVRLRNLRVAS</sequence>
<keyword evidence="3" id="KW-1185">Reference proteome</keyword>
<accession>A0A328BKY5</accession>
<organism evidence="2 3">
    <name type="scientific">Phenylobacterium kunshanense</name>
    <dbReference type="NCBI Taxonomy" id="1445034"/>
    <lineage>
        <taxon>Bacteria</taxon>
        <taxon>Pseudomonadati</taxon>
        <taxon>Pseudomonadota</taxon>
        <taxon>Alphaproteobacteria</taxon>
        <taxon>Caulobacterales</taxon>
        <taxon>Caulobacteraceae</taxon>
        <taxon>Phenylobacterium</taxon>
    </lineage>
</organism>
<dbReference type="Proteomes" id="UP000249524">
    <property type="component" value="Unassembled WGS sequence"/>
</dbReference>
<name>A0A328BKY5_9CAUL</name>
<comment type="caution">
    <text evidence="2">The sequence shown here is derived from an EMBL/GenBank/DDBJ whole genome shotgun (WGS) entry which is preliminary data.</text>
</comment>
<evidence type="ECO:0000313" key="3">
    <source>
        <dbReference type="Proteomes" id="UP000249524"/>
    </source>
</evidence>
<dbReference type="RefSeq" id="WP_111274936.1">
    <property type="nucleotide sequence ID" value="NZ_QFYS01000002.1"/>
</dbReference>
<evidence type="ECO:0000256" key="1">
    <source>
        <dbReference type="SAM" id="MobiDB-lite"/>
    </source>
</evidence>
<proteinExistence type="predicted"/>
<gene>
    <name evidence="2" type="ORF">DJ019_05190</name>
</gene>
<evidence type="ECO:0000313" key="2">
    <source>
        <dbReference type="EMBL" id="RAK67325.1"/>
    </source>
</evidence>
<reference evidence="2 3" key="1">
    <citation type="submission" date="2018-05" db="EMBL/GenBank/DDBJ databases">
        <authorList>
            <person name="Lanie J.A."/>
            <person name="Ng W.-L."/>
            <person name="Kazmierczak K.M."/>
            <person name="Andrzejewski T.M."/>
            <person name="Davidsen T.M."/>
            <person name="Wayne K.J."/>
            <person name="Tettelin H."/>
            <person name="Glass J.I."/>
            <person name="Rusch D."/>
            <person name="Podicherti R."/>
            <person name="Tsui H.-C.T."/>
            <person name="Winkler M.E."/>
        </authorList>
    </citation>
    <scope>NUCLEOTIDE SEQUENCE [LARGE SCALE GENOMIC DNA]</scope>
    <source>
        <strain evidence="2 3">BUT-10</strain>
    </source>
</reference>
<feature type="region of interest" description="Disordered" evidence="1">
    <location>
        <begin position="92"/>
        <end position="111"/>
    </location>
</feature>
<dbReference type="AlphaFoldDB" id="A0A328BKY5"/>